<sequence length="328" mass="36007">MINVFDILEGCSFDVAQAEVNAKFAPDATVHLAYPFETMPVADFAAADGAVGGGSSSGGPLSALYTAFPDLERRPFIKMQGVDTHGQTWIGHCGHYAGKFAAPFLDIPPTARLATMRFHEFFRVEGDQIVEMQALWDIPELMMQAGAWPMSPSLGREMTVFGPSTCDGLRIEGDGAAASAVVGDMLHHLSFNNDGEEAMRLPAFWDPRCSWYGPAGIGTARGIEGFRKHHQIPFLNAMPDRKGEVEKGHYFAQGDYVAFTAWPGMNMTLDGGGWLGIAPSGKRITMRSLDFWRVKDGLIRENWVLVDLLDAYAQLGVDVLARMRELTW</sequence>
<reference evidence="1 2" key="1">
    <citation type="submission" date="2015-04" db="EMBL/GenBank/DDBJ databases">
        <authorList>
            <person name="Syromyatnikov M.Y."/>
            <person name="Popov V.N."/>
        </authorList>
    </citation>
    <scope>NUCLEOTIDE SEQUENCE [LARGE SCALE GENOMIC DNA]</scope>
    <source>
        <strain evidence="1 2">CECT 5292</strain>
    </source>
</reference>
<proteinExistence type="predicted"/>
<dbReference type="GO" id="GO:0030638">
    <property type="term" value="P:polyketide metabolic process"/>
    <property type="evidence" value="ECO:0007669"/>
    <property type="project" value="InterPro"/>
</dbReference>
<organism evidence="1 2">
    <name type="scientific">Nereida ignava</name>
    <dbReference type="NCBI Taxonomy" id="282199"/>
    <lineage>
        <taxon>Bacteria</taxon>
        <taxon>Pseudomonadati</taxon>
        <taxon>Pseudomonadota</taxon>
        <taxon>Alphaproteobacteria</taxon>
        <taxon>Rhodobacterales</taxon>
        <taxon>Roseobacteraceae</taxon>
        <taxon>Nereida</taxon>
    </lineage>
</organism>
<dbReference type="SUPFAM" id="SSF54427">
    <property type="entry name" value="NTF2-like"/>
    <property type="match status" value="2"/>
</dbReference>
<dbReference type="Gene3D" id="3.10.450.50">
    <property type="match status" value="2"/>
</dbReference>
<evidence type="ECO:0000313" key="2">
    <source>
        <dbReference type="Proteomes" id="UP000048949"/>
    </source>
</evidence>
<dbReference type="AlphaFoldDB" id="A0A0U1NJI1"/>
<dbReference type="OrthoDB" id="1948945at2"/>
<dbReference type="InterPro" id="IPR009959">
    <property type="entry name" value="Cyclase_SnoaL-like"/>
</dbReference>
<dbReference type="InterPro" id="IPR032710">
    <property type="entry name" value="NTF2-like_dom_sf"/>
</dbReference>
<accession>A0A0U1NJI1</accession>
<name>A0A0U1NJI1_9RHOB</name>
<dbReference type="PANTHER" id="PTHR38436">
    <property type="entry name" value="POLYKETIDE CYCLASE SNOAL-LIKE DOMAIN"/>
    <property type="match status" value="1"/>
</dbReference>
<dbReference type="PANTHER" id="PTHR38436:SF1">
    <property type="entry name" value="ESTER CYCLASE"/>
    <property type="match status" value="1"/>
</dbReference>
<dbReference type="EMBL" id="CVQV01000004">
    <property type="protein sequence ID" value="CRK74880.1"/>
    <property type="molecule type" value="Genomic_DNA"/>
</dbReference>
<dbReference type="STRING" id="282199.GCA_001049735_00919"/>
<protein>
    <submittedName>
        <fullName evidence="1">Putative ester cyclase</fullName>
    </submittedName>
</protein>
<dbReference type="Pfam" id="PF07366">
    <property type="entry name" value="SnoaL"/>
    <property type="match status" value="1"/>
</dbReference>
<dbReference type="Proteomes" id="UP000048949">
    <property type="component" value="Unassembled WGS sequence"/>
</dbReference>
<evidence type="ECO:0000313" key="1">
    <source>
        <dbReference type="EMBL" id="CRK74880.1"/>
    </source>
</evidence>
<dbReference type="RefSeq" id="WP_048598302.1">
    <property type="nucleotide sequence ID" value="NZ_CBFHGK010000010.1"/>
</dbReference>
<keyword evidence="2" id="KW-1185">Reference proteome</keyword>
<gene>
    <name evidence="1" type="ORF">NIG5292_00919</name>
</gene>